<dbReference type="AlphaFoldDB" id="A0A9Q0KKV9"/>
<dbReference type="Proteomes" id="UP001141806">
    <property type="component" value="Unassembled WGS sequence"/>
</dbReference>
<sequence>MKETPSIPMEGTSKIIRRSIYTFLKNYQYFTSTAAILAFPASASFLLSQSLVPSLLPLLSTIHVRLQLLFDAAGFPPSSNFFLFLNLKLSETISSSILSIPFTLSFLLLAKACVIHALHHRKGSLQPSFSSFLALYAPLLITHLCNLFVILSANAAAFSLLFLVFNFLEASGFSSTNFIIIISAASAIFYSIILANTLIVCNLSLVIAGTENCSGILAILRACVLIRGRASTALSLALPVNLGLALVEALFQYRIVRVFKHSDRFGPSMVLEGMFIAYLYSLFSILDTVASCILYKSFQSSSQMDLENRFVYPEQNIGEEDNSPLTSAKSLQEFP</sequence>
<feature type="transmembrane region" description="Helical" evidence="1">
    <location>
        <begin position="97"/>
        <end position="119"/>
    </location>
</feature>
<feature type="transmembrane region" description="Helical" evidence="1">
    <location>
        <begin position="27"/>
        <end position="46"/>
    </location>
</feature>
<comment type="caution">
    <text evidence="2">The sequence shown here is derived from an EMBL/GenBank/DDBJ whole genome shotgun (WGS) entry which is preliminary data.</text>
</comment>
<dbReference type="PANTHER" id="PTHR33133">
    <property type="entry name" value="OS08G0107100 PROTEIN-RELATED"/>
    <property type="match status" value="1"/>
</dbReference>
<feature type="transmembrane region" description="Helical" evidence="1">
    <location>
        <begin position="233"/>
        <end position="255"/>
    </location>
</feature>
<feature type="transmembrane region" description="Helical" evidence="1">
    <location>
        <begin position="275"/>
        <end position="295"/>
    </location>
</feature>
<feature type="transmembrane region" description="Helical" evidence="1">
    <location>
        <begin position="139"/>
        <end position="165"/>
    </location>
</feature>
<keyword evidence="1" id="KW-1133">Transmembrane helix</keyword>
<keyword evidence="1" id="KW-0812">Transmembrane</keyword>
<name>A0A9Q0KKV9_9MAGN</name>
<protein>
    <recommendedName>
        <fullName evidence="4">Transmembrane protein</fullName>
    </recommendedName>
</protein>
<reference evidence="2" key="1">
    <citation type="journal article" date="2023" name="Plant J.">
        <title>The genome of the king protea, Protea cynaroides.</title>
        <authorList>
            <person name="Chang J."/>
            <person name="Duong T.A."/>
            <person name="Schoeman C."/>
            <person name="Ma X."/>
            <person name="Roodt D."/>
            <person name="Barker N."/>
            <person name="Li Z."/>
            <person name="Van de Peer Y."/>
            <person name="Mizrachi E."/>
        </authorList>
    </citation>
    <scope>NUCLEOTIDE SEQUENCE</scope>
    <source>
        <tissue evidence="2">Young leaves</tissue>
    </source>
</reference>
<dbReference type="OrthoDB" id="687732at2759"/>
<organism evidence="2 3">
    <name type="scientific">Protea cynaroides</name>
    <dbReference type="NCBI Taxonomy" id="273540"/>
    <lineage>
        <taxon>Eukaryota</taxon>
        <taxon>Viridiplantae</taxon>
        <taxon>Streptophyta</taxon>
        <taxon>Embryophyta</taxon>
        <taxon>Tracheophyta</taxon>
        <taxon>Spermatophyta</taxon>
        <taxon>Magnoliopsida</taxon>
        <taxon>Proteales</taxon>
        <taxon>Proteaceae</taxon>
        <taxon>Protea</taxon>
    </lineage>
</organism>
<dbReference type="PANTHER" id="PTHR33133:SF3">
    <property type="entry name" value="TRANSMEMBRANE PROTEIN"/>
    <property type="match status" value="1"/>
</dbReference>
<evidence type="ECO:0000313" key="3">
    <source>
        <dbReference type="Proteomes" id="UP001141806"/>
    </source>
</evidence>
<evidence type="ECO:0008006" key="4">
    <source>
        <dbReference type="Google" id="ProtNLM"/>
    </source>
</evidence>
<feature type="transmembrane region" description="Helical" evidence="1">
    <location>
        <begin position="177"/>
        <end position="199"/>
    </location>
</feature>
<dbReference type="EMBL" id="JAMYWD010000004">
    <property type="protein sequence ID" value="KAJ4972503.1"/>
    <property type="molecule type" value="Genomic_DNA"/>
</dbReference>
<keyword evidence="1" id="KW-0472">Membrane</keyword>
<keyword evidence="3" id="KW-1185">Reference proteome</keyword>
<evidence type="ECO:0000313" key="2">
    <source>
        <dbReference type="EMBL" id="KAJ4972503.1"/>
    </source>
</evidence>
<proteinExistence type="predicted"/>
<accession>A0A9Q0KKV9</accession>
<gene>
    <name evidence="2" type="ORF">NE237_005677</name>
</gene>
<evidence type="ECO:0000256" key="1">
    <source>
        <dbReference type="SAM" id="Phobius"/>
    </source>
</evidence>